<protein>
    <submittedName>
        <fullName evidence="1">Uncharacterized protein</fullName>
    </submittedName>
</protein>
<dbReference type="RefSeq" id="WP_050002450.1">
    <property type="nucleotide sequence ID" value="NZ_CP008887.1"/>
</dbReference>
<accession>A0A097QSJ6</accession>
<name>A0A097QSJ6_9EURY</name>
<dbReference type="KEGG" id="teu:TEU_03415"/>
<gene>
    <name evidence="1" type="ORF">TEU_03415</name>
</gene>
<dbReference type="HOGENOM" id="CLU_1727328_0_0_2"/>
<evidence type="ECO:0000313" key="1">
    <source>
        <dbReference type="EMBL" id="AIU69470.1"/>
    </source>
</evidence>
<dbReference type="GeneID" id="25152483"/>
<keyword evidence="2" id="KW-1185">Reference proteome</keyword>
<sequence length="151" mass="17641">MKGKVHNQDDVVVEMIAQTKFKIIIPERTVSIINGAGYFSVKKKHITSLIELKKKDKIKTEMIIAGQKIKFLSKMYNYKQYNINYQIPTIIVDMLRTEFGFSGFRFTVNITIIVDVEKNTQKLILEVPQWEIERCFDLKKFEEEMIGGEAE</sequence>
<dbReference type="EMBL" id="CP008887">
    <property type="protein sequence ID" value="AIU69470.1"/>
    <property type="molecule type" value="Genomic_DNA"/>
</dbReference>
<dbReference type="Proteomes" id="UP000029980">
    <property type="component" value="Chromosome"/>
</dbReference>
<reference evidence="1 2" key="1">
    <citation type="journal article" date="2015" name="Int. J. Syst. Evol. Microbiol.">
        <title>Thermococcus eurythermalis sp. nov., a conditional piezophilic hyperthermophilic archaeon with a wide temperature range isolated from an oil-immersed chimney in the Guaymas Basin.</title>
        <authorList>
            <person name="Zhao W."/>
            <person name="Zeng X."/>
            <person name="Xiao X."/>
        </authorList>
    </citation>
    <scope>NUCLEOTIDE SEQUENCE [LARGE SCALE GENOMIC DNA]</scope>
    <source>
        <strain evidence="1 2">A501</strain>
    </source>
</reference>
<dbReference type="AlphaFoldDB" id="A0A097QSJ6"/>
<evidence type="ECO:0000313" key="2">
    <source>
        <dbReference type="Proteomes" id="UP000029980"/>
    </source>
</evidence>
<dbReference type="STRING" id="1505907.TEU_03415"/>
<organism evidence="1 2">
    <name type="scientific">Thermococcus eurythermalis</name>
    <dbReference type="NCBI Taxonomy" id="1505907"/>
    <lineage>
        <taxon>Archaea</taxon>
        <taxon>Methanobacteriati</taxon>
        <taxon>Methanobacteriota</taxon>
        <taxon>Thermococci</taxon>
        <taxon>Thermococcales</taxon>
        <taxon>Thermococcaceae</taxon>
        <taxon>Thermococcus</taxon>
    </lineage>
</organism>
<proteinExistence type="predicted"/>